<feature type="region of interest" description="Disordered" evidence="1">
    <location>
        <begin position="1"/>
        <end position="45"/>
    </location>
</feature>
<feature type="compositionally biased region" description="Basic residues" evidence="1">
    <location>
        <begin position="1"/>
        <end position="34"/>
    </location>
</feature>
<feature type="compositionally biased region" description="Basic residues" evidence="1">
    <location>
        <begin position="305"/>
        <end position="330"/>
    </location>
</feature>
<feature type="compositionally biased region" description="Basic and acidic residues" evidence="1">
    <location>
        <begin position="136"/>
        <end position="150"/>
    </location>
</feature>
<dbReference type="AlphaFoldDB" id="A0A6J4JP82"/>
<name>A0A6J4JP82_9PSEU</name>
<feature type="compositionally biased region" description="Low complexity" evidence="1">
    <location>
        <begin position="188"/>
        <end position="198"/>
    </location>
</feature>
<evidence type="ECO:0000313" key="2">
    <source>
        <dbReference type="EMBL" id="CAA9283737.1"/>
    </source>
</evidence>
<gene>
    <name evidence="2" type="ORF">AVDCRST_MAG54-3841</name>
</gene>
<reference evidence="2" key="1">
    <citation type="submission" date="2020-02" db="EMBL/GenBank/DDBJ databases">
        <authorList>
            <person name="Meier V. D."/>
        </authorList>
    </citation>
    <scope>NUCLEOTIDE SEQUENCE</scope>
    <source>
        <strain evidence="2">AVDCRST_MAG54</strain>
    </source>
</reference>
<protein>
    <submittedName>
        <fullName evidence="2">Na(+)-linked D-alanine glycine permease</fullName>
    </submittedName>
</protein>
<evidence type="ECO:0000256" key="1">
    <source>
        <dbReference type="SAM" id="MobiDB-lite"/>
    </source>
</evidence>
<proteinExistence type="predicted"/>
<feature type="non-terminal residue" evidence="2">
    <location>
        <position position="530"/>
    </location>
</feature>
<feature type="compositionally biased region" description="Basic and acidic residues" evidence="1">
    <location>
        <begin position="340"/>
        <end position="360"/>
    </location>
</feature>
<dbReference type="EMBL" id="CADCTH010000491">
    <property type="protein sequence ID" value="CAA9283737.1"/>
    <property type="molecule type" value="Genomic_DNA"/>
</dbReference>
<feature type="compositionally biased region" description="Low complexity" evidence="1">
    <location>
        <begin position="282"/>
        <end position="296"/>
    </location>
</feature>
<feature type="region of interest" description="Disordered" evidence="1">
    <location>
        <begin position="470"/>
        <end position="530"/>
    </location>
</feature>
<organism evidence="2">
    <name type="scientific">uncultured Actinomycetospora sp</name>
    <dbReference type="NCBI Taxonomy" id="1135996"/>
    <lineage>
        <taxon>Bacteria</taxon>
        <taxon>Bacillati</taxon>
        <taxon>Actinomycetota</taxon>
        <taxon>Actinomycetes</taxon>
        <taxon>Pseudonocardiales</taxon>
        <taxon>Pseudonocardiaceae</taxon>
        <taxon>Actinomycetospora</taxon>
        <taxon>environmental samples</taxon>
    </lineage>
</organism>
<feature type="compositionally biased region" description="Basic and acidic residues" evidence="1">
    <location>
        <begin position="35"/>
        <end position="45"/>
    </location>
</feature>
<accession>A0A6J4JP82</accession>
<sequence length="530" mass="59761">DRHSTRVRRPRRPRLGRRLQRSAGRRRGRDRRRVHADLRGPVRDRLRRDSPVRGLVPVDRRLAHPRGADLHRVLPRAAVPQLPACDPDRARSLQRRRRTGRDPALPGADLRGLGHRRSRQHRRRRGRGDHRRRRRDVLDDLRRPPRDVHQVRRVHAGGPLPGAPRGRHGLRRPDALPAQGRRGALPLGVRAQPRQGPGRPRRGVHPLLRRGRREHVPGQPDLRPAHRGHRRGDGPPGRRRCRAGVRGPARPGGRLGDLRWGPVGGSRDQPPGAGDGHHLRPRLPGRAPGQPAARPGRPGRDLRWRVHRSGGRRRCHRCAHRRVPARRVLQRGRAGLGPDRALRGQDPPSRDRGLRRDAGAVHRHRRDLHDDRPDHRRSRHPLLAAVPGRGGRRGGPGRGHRHLLGVRDRAPLVPLRPDAGRRAVRDLHHDHVGLLRPEGLDLSLRTEHRLRADLPGGVLPVRRRRLGAHPRRRPRLRRRRPLPARAVQHHRAVPPRPGGQGGGRSLPRGAAIGRGGRDGARRTSCGVADL</sequence>
<feature type="region of interest" description="Disordered" evidence="1">
    <location>
        <begin position="81"/>
        <end position="403"/>
    </location>
</feature>
<feature type="non-terminal residue" evidence="2">
    <location>
        <position position="1"/>
    </location>
</feature>
<feature type="compositionally biased region" description="Basic residues" evidence="1">
    <location>
        <begin position="470"/>
        <end position="493"/>
    </location>
</feature>
<feature type="compositionally biased region" description="Basic residues" evidence="1">
    <location>
        <begin position="199"/>
        <end position="213"/>
    </location>
</feature>
<feature type="compositionally biased region" description="Basic residues" evidence="1">
    <location>
        <begin position="113"/>
        <end position="135"/>
    </location>
</feature>